<sequence length="385" mass="44037">MKKILIVNSYYAPTIVGGAEVSTQLLAEGLTKHYQVYVLTTGSQKSGIQKEEKNGVKIYRIPCMNLYWPAEQRDRSNLMKLGWHFINTFNIKQYKLLKKLLVEIRPDIMHTQNLNGVGTYIWGIAKKLGIITVHTTRDYALFEPVKIQFINKILLHFNKRRSKYVDYVVGISEFILNKHKEKNIFPYSKESVVHNIVNAMRCERKPRKVGSPLIIGYFGQLSEKKGVHLLTQAIGLLSKDIVSKLVICGTGELEAKLRKQTEQDERIIFRGRLSLTEVNEQMANVDLTIVPSLWDEPFGRVIIESYNQGTPVLAFHVGGIPEVIYDKGWLLASQKANSIAEKIQSIQKQTESDFMNDINDCYNASEQYKDNINQYLEIYSSGSKL</sequence>
<comment type="caution">
    <text evidence="4">The sequence shown here is derived from an EMBL/GenBank/DDBJ whole genome shotgun (WGS) entry which is preliminary data.</text>
</comment>
<dbReference type="InterPro" id="IPR050194">
    <property type="entry name" value="Glycosyltransferase_grp1"/>
</dbReference>
<feature type="domain" description="Glycosyl transferase family 1" evidence="2">
    <location>
        <begin position="205"/>
        <end position="351"/>
    </location>
</feature>
<organism evidence="4 5">
    <name type="scientific">Bacillus anthracis</name>
    <name type="common">anthrax bacterium</name>
    <dbReference type="NCBI Taxonomy" id="1392"/>
    <lineage>
        <taxon>Bacteria</taxon>
        <taxon>Bacillati</taxon>
        <taxon>Bacillota</taxon>
        <taxon>Bacilli</taxon>
        <taxon>Bacillales</taxon>
        <taxon>Bacillaceae</taxon>
        <taxon>Bacillus</taxon>
        <taxon>Bacillus cereus group</taxon>
    </lineage>
</organism>
<dbReference type="InterPro" id="IPR001296">
    <property type="entry name" value="Glyco_trans_1"/>
</dbReference>
<proteinExistence type="inferred from homology"/>
<dbReference type="AlphaFoldDB" id="A0A0J1HTN7"/>
<dbReference type="EMBL" id="LDPG01000013">
    <property type="protein sequence ID" value="KLV17053.1"/>
    <property type="molecule type" value="Genomic_DNA"/>
</dbReference>
<dbReference type="Pfam" id="PF13439">
    <property type="entry name" value="Glyco_transf_4"/>
    <property type="match status" value="1"/>
</dbReference>
<evidence type="ECO:0000259" key="3">
    <source>
        <dbReference type="Pfam" id="PF13439"/>
    </source>
</evidence>
<protein>
    <submittedName>
        <fullName evidence="4">Glycoside hydrolase</fullName>
    </submittedName>
</protein>
<feature type="domain" description="Glycosyltransferase subfamily 4-like N-terminal" evidence="3">
    <location>
        <begin position="16"/>
        <end position="199"/>
    </location>
</feature>
<keyword evidence="4" id="KW-0378">Hydrolase</keyword>
<dbReference type="RefSeq" id="WP_047956918.1">
    <property type="nucleotide sequence ID" value="NZ_CP168764.1"/>
</dbReference>
<name>A0A0J1HTN7_BACAN</name>
<evidence type="ECO:0000313" key="4">
    <source>
        <dbReference type="EMBL" id="KLV17053.1"/>
    </source>
</evidence>
<gene>
    <name evidence="4" type="ORF">ABW01_17665</name>
</gene>
<comment type="similarity">
    <text evidence="1">Belongs to the glycosyltransferase group 1 family. Glycosyltransferase 4 subfamily.</text>
</comment>
<accession>A0A0J1HTN7</accession>
<dbReference type="GO" id="GO:0016787">
    <property type="term" value="F:hydrolase activity"/>
    <property type="evidence" value="ECO:0007669"/>
    <property type="project" value="UniProtKB-KW"/>
</dbReference>
<evidence type="ECO:0000313" key="5">
    <source>
        <dbReference type="Proteomes" id="UP000035904"/>
    </source>
</evidence>
<dbReference type="PANTHER" id="PTHR45947:SF3">
    <property type="entry name" value="SULFOQUINOVOSYL TRANSFERASE SQD2"/>
    <property type="match status" value="1"/>
</dbReference>
<dbReference type="CDD" id="cd03823">
    <property type="entry name" value="GT4_ExpE7-like"/>
    <property type="match status" value="1"/>
</dbReference>
<dbReference type="GO" id="GO:0016757">
    <property type="term" value="F:glycosyltransferase activity"/>
    <property type="evidence" value="ECO:0007669"/>
    <property type="project" value="InterPro"/>
</dbReference>
<dbReference type="Gene3D" id="3.40.50.2000">
    <property type="entry name" value="Glycogen Phosphorylase B"/>
    <property type="match status" value="2"/>
</dbReference>
<evidence type="ECO:0000259" key="2">
    <source>
        <dbReference type="Pfam" id="PF00534"/>
    </source>
</evidence>
<dbReference type="PATRIC" id="fig|1392.242.peg.1402"/>
<dbReference type="InterPro" id="IPR028098">
    <property type="entry name" value="Glyco_trans_4-like_N"/>
</dbReference>
<dbReference type="PANTHER" id="PTHR45947">
    <property type="entry name" value="SULFOQUINOVOSYL TRANSFERASE SQD2"/>
    <property type="match status" value="1"/>
</dbReference>
<reference evidence="4 5" key="1">
    <citation type="submission" date="2015-05" db="EMBL/GenBank/DDBJ databases">
        <title>Whole genome sequence and identification of bacterial endophytes from Costus igneus.</title>
        <authorList>
            <person name="Lee Y.P."/>
            <person name="Gan H.M."/>
            <person name="Eng W."/>
            <person name="Wheatley M.S."/>
            <person name="Caraballo A."/>
            <person name="Polter S."/>
            <person name="Savka M.A."/>
            <person name="Hudson A.O."/>
        </authorList>
    </citation>
    <scope>NUCLEOTIDE SEQUENCE [LARGE SCALE GENOMIC DNA]</scope>
    <source>
        <strain evidence="4 5">RIT375</strain>
    </source>
</reference>
<dbReference type="Proteomes" id="UP000035904">
    <property type="component" value="Unassembled WGS sequence"/>
</dbReference>
<evidence type="ECO:0000256" key="1">
    <source>
        <dbReference type="ARBA" id="ARBA00009481"/>
    </source>
</evidence>
<dbReference type="Pfam" id="PF00534">
    <property type="entry name" value="Glycos_transf_1"/>
    <property type="match status" value="1"/>
</dbReference>
<dbReference type="SUPFAM" id="SSF53756">
    <property type="entry name" value="UDP-Glycosyltransferase/glycogen phosphorylase"/>
    <property type="match status" value="1"/>
</dbReference>